<dbReference type="Proteomes" id="UP000220032">
    <property type="component" value="Unassembled WGS sequence"/>
</dbReference>
<dbReference type="Pfam" id="PF13111">
    <property type="entry name" value="pPIWI_RE_X"/>
    <property type="match status" value="1"/>
</dbReference>
<accession>A0A2A9A260</accession>
<organism evidence="2 3">
    <name type="scientific">Bacillus cereus</name>
    <dbReference type="NCBI Taxonomy" id="1396"/>
    <lineage>
        <taxon>Bacteria</taxon>
        <taxon>Bacillati</taxon>
        <taxon>Bacillota</taxon>
        <taxon>Bacilli</taxon>
        <taxon>Bacillales</taxon>
        <taxon>Bacillaceae</taxon>
        <taxon>Bacillus</taxon>
        <taxon>Bacillus cereus group</taxon>
    </lineage>
</organism>
<name>A0A2A9A260_BACCE</name>
<protein>
    <recommendedName>
        <fullName evidence="1">pPIWI-RE module N-terminal domain-containing protein</fullName>
    </recommendedName>
</protein>
<dbReference type="EMBL" id="NTRR01000016">
    <property type="protein sequence ID" value="PFE15589.1"/>
    <property type="molecule type" value="Genomic_DNA"/>
</dbReference>
<evidence type="ECO:0000259" key="1">
    <source>
        <dbReference type="Pfam" id="PF13111"/>
    </source>
</evidence>
<proteinExistence type="predicted"/>
<comment type="caution">
    <text evidence="2">The sequence shown here is derived from an EMBL/GenBank/DDBJ whole genome shotgun (WGS) entry which is preliminary data.</text>
</comment>
<evidence type="ECO:0000313" key="3">
    <source>
        <dbReference type="Proteomes" id="UP000220032"/>
    </source>
</evidence>
<dbReference type="InterPro" id="IPR025085">
    <property type="entry name" value="pPIWI_RE_X"/>
</dbReference>
<feature type="domain" description="pPIWI-RE module N-terminal" evidence="1">
    <location>
        <begin position="24"/>
        <end position="225"/>
    </location>
</feature>
<dbReference type="AlphaFoldDB" id="A0A2A9A260"/>
<gene>
    <name evidence="2" type="ORF">CN307_10810</name>
</gene>
<reference evidence="2 3" key="1">
    <citation type="submission" date="2017-09" db="EMBL/GenBank/DDBJ databases">
        <title>Large-scale bioinformatics analysis of Bacillus genomes uncovers conserved roles of natural products in bacterial physiology.</title>
        <authorList>
            <consortium name="Agbiome Team Llc"/>
            <person name="Bleich R.M."/>
            <person name="Grubbs K.J."/>
            <person name="Santa Maria K.C."/>
            <person name="Allen S.E."/>
            <person name="Farag S."/>
            <person name="Shank E.A."/>
            <person name="Bowers A."/>
        </authorList>
    </citation>
    <scope>NUCLEOTIDE SEQUENCE [LARGE SCALE GENOMIC DNA]</scope>
    <source>
        <strain evidence="2 3">AFS022681</strain>
    </source>
</reference>
<sequence>MKKGSNHFMEKLKLLTFENITEPLLNESVSFIYFPIDWLDIVEIHYKTFLLTSKLKRLNERLYDMFSDILFIQHNPYVLNENTPWIVSKEPIRKEQLDYIFQSWYEIIHDWKPNKLIESPKYEWHYDLISNLTVLHDNEIYSKWVPALISHIFCEQPVRLENINEEDIYFSPLRSQNICEAMSEPIKDEKTQDYFAYVYRFECITRGGENIPLLNVSIGIRRFYQEYKMLSQTNLDITAFV</sequence>
<evidence type="ECO:0000313" key="2">
    <source>
        <dbReference type="EMBL" id="PFE15589.1"/>
    </source>
</evidence>